<dbReference type="PANTHER" id="PTHR21347">
    <property type="entry name" value="CLEFT LIP AND PALATE ASSOCIATED TRANSMEMBRANE PROTEIN-RELATED"/>
    <property type="match status" value="1"/>
</dbReference>
<dbReference type="AlphaFoldDB" id="A0AB34J1B8"/>
<name>A0AB34J1B8_PRYPA</name>
<evidence type="ECO:0000256" key="1">
    <source>
        <dbReference type="ARBA" id="ARBA00004141"/>
    </source>
</evidence>
<keyword evidence="3 7" id="KW-0812">Transmembrane</keyword>
<gene>
    <name evidence="9" type="ORF">AB1Y20_005997</name>
</gene>
<sequence length="565" mass="65119">MLHLLLCCAWAVAGVSGARARPTHFENSFSPSDVLDLRVFLSPTVHFTMFNDTSALKWFETDIPYDMAAEERSIELQIPTSDHLRANHSMFAHTFMSKKGAAIDPKDPAYDRWSVTHNVFSLTTAGERLKPLGLYKLLTGEPAPWEEELRRGAAADAAAGRQGVYVPYWKPKLYLQLIIDHEERPLELMPYTYEQYLRANRLLQGHRFRPLIYVNELMVMKMHWVAINESLPTLPLEVTFKPLPAHRFQWMVNLQSTFKVNEETLGITEKESEDMRGMFVNTNPVLLYTTVAVSAVHLLFDVLAFKNDVAFWRSVDTMEGLSSRTLVLNQIMELVILLYLREQDSSWLVQISSFFTLVLGVFKIFKSFTVKKLDAAKSDGEESITDKYDKLAFRYLSPPLLLLVVCYSLWSLVFHYHRGWYAWLLESLVALVYGGGFIVMTPQLFINYRLKSVAHLPWKFFMYKALNTFIDDLFAFIIKMPTLHRMSCFRDDIVFAIFLYQRWVYRVDMSRVNEFGHRGEAENEEGKEDDNVSRRAQHSANLKTTEGEGSATAKRKTGKKSGKTD</sequence>
<evidence type="ECO:0008006" key="11">
    <source>
        <dbReference type="Google" id="ProtNLM"/>
    </source>
</evidence>
<protein>
    <recommendedName>
        <fullName evidence="11">Cleft lip and palate transmembrane protein 1</fullName>
    </recommendedName>
</protein>
<feature type="transmembrane region" description="Helical" evidence="7">
    <location>
        <begin position="347"/>
        <end position="365"/>
    </location>
</feature>
<evidence type="ECO:0000256" key="8">
    <source>
        <dbReference type="SAM" id="SignalP"/>
    </source>
</evidence>
<keyword evidence="5 7" id="KW-0472">Membrane</keyword>
<keyword evidence="4 7" id="KW-1133">Transmembrane helix</keyword>
<feature type="region of interest" description="Disordered" evidence="6">
    <location>
        <begin position="519"/>
        <end position="565"/>
    </location>
</feature>
<dbReference type="PANTHER" id="PTHR21347:SF0">
    <property type="entry name" value="LIPID SCRAMBLASE CLPTM1L"/>
    <property type="match status" value="1"/>
</dbReference>
<feature type="transmembrane region" description="Helical" evidence="7">
    <location>
        <begin position="395"/>
        <end position="414"/>
    </location>
</feature>
<proteinExistence type="inferred from homology"/>
<feature type="compositionally biased region" description="Basic residues" evidence="6">
    <location>
        <begin position="553"/>
        <end position="565"/>
    </location>
</feature>
<reference evidence="9 10" key="1">
    <citation type="journal article" date="2024" name="Science">
        <title>Giant polyketide synthase enzymes in the biosynthesis of giant marine polyether toxins.</title>
        <authorList>
            <person name="Fallon T.R."/>
            <person name="Shende V.V."/>
            <person name="Wierzbicki I.H."/>
            <person name="Pendleton A.L."/>
            <person name="Watervoot N.F."/>
            <person name="Auber R.P."/>
            <person name="Gonzalez D.J."/>
            <person name="Wisecaver J.H."/>
            <person name="Moore B.S."/>
        </authorList>
    </citation>
    <scope>NUCLEOTIDE SEQUENCE [LARGE SCALE GENOMIC DNA]</scope>
    <source>
        <strain evidence="9 10">12B1</strain>
    </source>
</reference>
<evidence type="ECO:0000256" key="6">
    <source>
        <dbReference type="SAM" id="MobiDB-lite"/>
    </source>
</evidence>
<dbReference type="Proteomes" id="UP001515480">
    <property type="component" value="Unassembled WGS sequence"/>
</dbReference>
<comment type="similarity">
    <text evidence="2">Belongs to the CLPTM1 family.</text>
</comment>
<organism evidence="9 10">
    <name type="scientific">Prymnesium parvum</name>
    <name type="common">Toxic golden alga</name>
    <dbReference type="NCBI Taxonomy" id="97485"/>
    <lineage>
        <taxon>Eukaryota</taxon>
        <taxon>Haptista</taxon>
        <taxon>Haptophyta</taxon>
        <taxon>Prymnesiophyceae</taxon>
        <taxon>Prymnesiales</taxon>
        <taxon>Prymnesiaceae</taxon>
        <taxon>Prymnesium</taxon>
    </lineage>
</organism>
<dbReference type="GO" id="GO:0016020">
    <property type="term" value="C:membrane"/>
    <property type="evidence" value="ECO:0007669"/>
    <property type="project" value="UniProtKB-SubCell"/>
</dbReference>
<evidence type="ECO:0000256" key="4">
    <source>
        <dbReference type="ARBA" id="ARBA00022989"/>
    </source>
</evidence>
<comment type="caution">
    <text evidence="9">The sequence shown here is derived from an EMBL/GenBank/DDBJ whole genome shotgun (WGS) entry which is preliminary data.</text>
</comment>
<feature type="signal peptide" evidence="8">
    <location>
        <begin position="1"/>
        <end position="20"/>
    </location>
</feature>
<dbReference type="GO" id="GO:0012505">
    <property type="term" value="C:endomembrane system"/>
    <property type="evidence" value="ECO:0007669"/>
    <property type="project" value="TreeGrafter"/>
</dbReference>
<dbReference type="Pfam" id="PF05602">
    <property type="entry name" value="CLPTM1"/>
    <property type="match status" value="1"/>
</dbReference>
<evidence type="ECO:0000313" key="9">
    <source>
        <dbReference type="EMBL" id="KAL1511182.1"/>
    </source>
</evidence>
<dbReference type="EMBL" id="JBGBPQ010000014">
    <property type="protein sequence ID" value="KAL1511182.1"/>
    <property type="molecule type" value="Genomic_DNA"/>
</dbReference>
<feature type="chain" id="PRO_5044324056" description="Cleft lip and palate transmembrane protein 1" evidence="8">
    <location>
        <begin position="21"/>
        <end position="565"/>
    </location>
</feature>
<keyword evidence="8" id="KW-0732">Signal</keyword>
<accession>A0AB34J1B8</accession>
<feature type="transmembrane region" description="Helical" evidence="7">
    <location>
        <begin position="420"/>
        <end position="441"/>
    </location>
</feature>
<comment type="subcellular location">
    <subcellularLocation>
        <location evidence="1">Membrane</location>
        <topology evidence="1">Multi-pass membrane protein</topology>
    </subcellularLocation>
</comment>
<evidence type="ECO:0000256" key="5">
    <source>
        <dbReference type="ARBA" id="ARBA00023136"/>
    </source>
</evidence>
<evidence type="ECO:0000313" key="10">
    <source>
        <dbReference type="Proteomes" id="UP001515480"/>
    </source>
</evidence>
<evidence type="ECO:0000256" key="3">
    <source>
        <dbReference type="ARBA" id="ARBA00022692"/>
    </source>
</evidence>
<keyword evidence="10" id="KW-1185">Reference proteome</keyword>
<evidence type="ECO:0000256" key="7">
    <source>
        <dbReference type="SAM" id="Phobius"/>
    </source>
</evidence>
<evidence type="ECO:0000256" key="2">
    <source>
        <dbReference type="ARBA" id="ARBA00009310"/>
    </source>
</evidence>
<dbReference type="InterPro" id="IPR008429">
    <property type="entry name" value="CLPTM1"/>
</dbReference>